<dbReference type="PANTHER" id="PTHR11412:SF146">
    <property type="entry name" value="CD109 ANTIGEN"/>
    <property type="match status" value="1"/>
</dbReference>
<dbReference type="OrthoDB" id="6359008at2759"/>
<dbReference type="GO" id="GO:0004866">
    <property type="term" value="F:endopeptidase inhibitor activity"/>
    <property type="evidence" value="ECO:0007669"/>
    <property type="project" value="InterPro"/>
</dbReference>
<feature type="compositionally biased region" description="Low complexity" evidence="1">
    <location>
        <begin position="201"/>
        <end position="210"/>
    </location>
</feature>
<dbReference type="CDD" id="cd02891">
    <property type="entry name" value="A2M_like"/>
    <property type="match status" value="1"/>
</dbReference>
<dbReference type="GO" id="GO:0005615">
    <property type="term" value="C:extracellular space"/>
    <property type="evidence" value="ECO:0007669"/>
    <property type="project" value="InterPro"/>
</dbReference>
<dbReference type="KEGG" id="hazt:108678137"/>
<feature type="region of interest" description="Disordered" evidence="1">
    <location>
        <begin position="163"/>
        <end position="227"/>
    </location>
</feature>
<dbReference type="Pfam" id="PF07703">
    <property type="entry name" value="A2M_BRD"/>
    <property type="match status" value="1"/>
</dbReference>
<feature type="domain" description="Alpha-macroglobulin receptor-binding" evidence="3">
    <location>
        <begin position="1418"/>
        <end position="1509"/>
    </location>
</feature>
<dbReference type="Pfam" id="PF07678">
    <property type="entry name" value="TED_complement"/>
    <property type="match status" value="1"/>
</dbReference>
<feature type="region of interest" description="Disordered" evidence="1">
    <location>
        <begin position="19"/>
        <end position="51"/>
    </location>
</feature>
<dbReference type="Gene3D" id="2.60.40.1930">
    <property type="match status" value="2"/>
</dbReference>
<sequence>MASISDAAIVGANTSSNSVLTSRKCSSTPSLPQATADKTSDSSVPEQAVSDDNLSVKQAAEAIAESVVNVASAEALLGASGDTANRVFLVDKLASLVSSLAFGGNLEVMELSSLLSPVPPALPQRSLPSLNEPQGFLNLSSVYHLMAKSIQSLADTDSQALGNERLSKSGSSQAKTSSQSGTNNSKGPMSCGRSPSLRVLPSAVPSPASSFDPTYPPSSSPPSRGNYNFNAGEVQLAVAGNYNFNAGEVQLAVAGNYNFNAGSSNLLLQVPLSEAGGDWQLRVDGRTRVGGSLIFSQTANLTYSPTFLTILIQPSRPVYNAGQTVRFRAILLTRDLKPYDEPVDVFVLDSHGRVMRRWPSMQTGHGVVTLAFELPQYPVLGRWRLRVEALAQVEDKTFLVEQYFRPRFEVFVRLPHTVKTVDERLTGVVVANMTNWRHVHGNCSLLLQSAFHSKNSIPSDADFSTVYNEFIHNFQGVHPFDFDISGLVSTSSGEDLDLSLRVVADVGDVFGWRIIRGWAIARVVHDEAMLQILGDQPLVFRPGMPITVHAFASYADHHPFDEEELEQAKVTITLYVSGGTSQVESAEISGLDLVEQGGVAKAVFDIPELAETLKIDAQFKSTSGLQAASTALGTKHHSPRDYYLQVETSSQDISPGDYIVLHVRNNFKTDYINFIMSGSGVALYTDRTAVTDKNLPTVTTFAIPASTEMAPVARVTVWAVADDGQLVTHAIAIPVNPLGRHEVGIRWNDHKDHSGGSSEWKMLGEIGSFFGVSSLWEETNFLDAGHDLDESRVLHRMMGLGEDAILSEKSSRARLSQPRPKNHRVQDDFPYADAPKPHIRRAATRSRDGGGSKVQFFPTSLGGPDVASTFAFADLLLLTDTTVYYQRSHAAVILQPGEFRDVSIPIVFTGMGEVMVTGVTIQQHTSRLLDLKNRGLVYEFLDVDLDESPIIPYSLERRYIYDTPAGHISITGDVVGPSFPEIPVTTDIMLGMELMGAEAEAYNFAANLWSLHYLRLTNQLDSSMTYKVLNAVAVHYAAIARYQNADGSFSMFPGDEAGVWLTAHVLKTLLVADFQDWENHLYIDRKILSTAASWLIDHQTSDGSFAETPYYQDLEPEVDPNKRKARNRSVALTAHALLALVPVTPTLQSALRVRANSAITSAISYLDRKLPSLVDPYDVAVVAWALTKAGAGGADAAFARLASMKRTEGSRVYWSREPIGTNPLVYEDSQRPFIQPKDDQKWDAHAVETTAYALLLYVERESLGVVQESIVRFLAEMRKTDGGHITTVDSVVALEALVAYSYRARIRDITDLHVRFEMSTNPNQTLDVHLSNDGNLAAIRSFDLETIYGHINVIGHGSGQAIVQLEYTYAVDQPDEMDYPPVDAYDLEIKAQYSGRNQSHINITACQRWTCEEDGETSGLAITSIHLPSGYYVMQDDLIRLVDSRVVPNLRWAVRTDTTVDLYFSRLTEEWTCVSYQVERWHAVSNHSRYNAAAIYSHFQPERFNQTLFEVYSLYDLDICEVCGSFQCPYCPFYSGGFMPTPSMWVWLPLLLVWGSVPHLWTHR</sequence>
<dbReference type="InterPro" id="IPR011626">
    <property type="entry name" value="Alpha-macroglobulin_TED"/>
</dbReference>
<evidence type="ECO:0000313" key="5">
    <source>
        <dbReference type="RefSeq" id="XP_047740620.1"/>
    </source>
</evidence>
<dbReference type="InterPro" id="IPR008930">
    <property type="entry name" value="Terpenoid_cyclase/PrenylTrfase"/>
</dbReference>
<feature type="compositionally biased region" description="Low complexity" evidence="1">
    <location>
        <begin position="168"/>
        <end position="182"/>
    </location>
</feature>
<dbReference type="Gene3D" id="1.50.10.20">
    <property type="match status" value="1"/>
</dbReference>
<dbReference type="InterPro" id="IPR002890">
    <property type="entry name" value="MG2"/>
</dbReference>
<organism evidence="4 5">
    <name type="scientific">Hyalella azteca</name>
    <name type="common">Amphipod</name>
    <dbReference type="NCBI Taxonomy" id="294128"/>
    <lineage>
        <taxon>Eukaryota</taxon>
        <taxon>Metazoa</taxon>
        <taxon>Ecdysozoa</taxon>
        <taxon>Arthropoda</taxon>
        <taxon>Crustacea</taxon>
        <taxon>Multicrustacea</taxon>
        <taxon>Malacostraca</taxon>
        <taxon>Eumalacostraca</taxon>
        <taxon>Peracarida</taxon>
        <taxon>Amphipoda</taxon>
        <taxon>Senticaudata</taxon>
        <taxon>Talitrida</taxon>
        <taxon>Talitroidea</taxon>
        <taxon>Hyalellidae</taxon>
        <taxon>Hyalella</taxon>
    </lineage>
</organism>
<dbReference type="Proteomes" id="UP000694843">
    <property type="component" value="Unplaced"/>
</dbReference>
<dbReference type="SMART" id="SM01359">
    <property type="entry name" value="A2M_N_2"/>
    <property type="match status" value="1"/>
</dbReference>
<dbReference type="SUPFAM" id="SSF48239">
    <property type="entry name" value="Terpenoid cyclases/Protein prenyltransferases"/>
    <property type="match status" value="1"/>
</dbReference>
<keyword evidence="4" id="KW-1185">Reference proteome</keyword>
<protein>
    <submittedName>
        <fullName evidence="5">CD109 antigen</fullName>
    </submittedName>
</protein>
<evidence type="ECO:0000259" key="3">
    <source>
        <dbReference type="SMART" id="SM01361"/>
    </source>
</evidence>
<dbReference type="InterPro" id="IPR050473">
    <property type="entry name" value="A2M/Complement_sys"/>
</dbReference>
<proteinExistence type="predicted"/>
<evidence type="ECO:0000313" key="4">
    <source>
        <dbReference type="Proteomes" id="UP000694843"/>
    </source>
</evidence>
<reference evidence="5" key="1">
    <citation type="submission" date="2025-08" db="UniProtKB">
        <authorList>
            <consortium name="RefSeq"/>
        </authorList>
    </citation>
    <scope>IDENTIFICATION</scope>
    <source>
        <tissue evidence="5">Whole organism</tissue>
    </source>
</reference>
<dbReference type="Gene3D" id="2.60.40.690">
    <property type="entry name" value="Alpha-macroglobulin, receptor-binding domain"/>
    <property type="match status" value="1"/>
</dbReference>
<dbReference type="Pfam" id="PF01835">
    <property type="entry name" value="MG2"/>
    <property type="match status" value="1"/>
</dbReference>
<dbReference type="GeneID" id="108678137"/>
<accession>A0A979FTU2</accession>
<name>A0A979FTU2_HYAAZ</name>
<evidence type="ECO:0000256" key="1">
    <source>
        <dbReference type="SAM" id="MobiDB-lite"/>
    </source>
</evidence>
<evidence type="ECO:0000259" key="2">
    <source>
        <dbReference type="SMART" id="SM01359"/>
    </source>
</evidence>
<feature type="region of interest" description="Disordered" evidence="1">
    <location>
        <begin position="809"/>
        <end position="834"/>
    </location>
</feature>
<feature type="domain" description="Alpha-2-macroglobulin bait region" evidence="2">
    <location>
        <begin position="644"/>
        <end position="775"/>
    </location>
</feature>
<dbReference type="InterPro" id="IPR011625">
    <property type="entry name" value="A2M_N_BRD"/>
</dbReference>
<dbReference type="PANTHER" id="PTHR11412">
    <property type="entry name" value="MACROGLOBULIN / COMPLEMENT"/>
    <property type="match status" value="1"/>
</dbReference>
<dbReference type="SMART" id="SM01361">
    <property type="entry name" value="A2M_recep"/>
    <property type="match status" value="1"/>
</dbReference>
<dbReference type="OMA" id="PFFITVE"/>
<dbReference type="InterPro" id="IPR009048">
    <property type="entry name" value="A-macroglobulin_rcpt-bd"/>
</dbReference>
<dbReference type="RefSeq" id="XP_047740620.1">
    <property type="nucleotide sequence ID" value="XM_047884664.1"/>
</dbReference>
<dbReference type="SUPFAM" id="SSF49410">
    <property type="entry name" value="Alpha-macroglobulin receptor domain"/>
    <property type="match status" value="1"/>
</dbReference>
<gene>
    <name evidence="5" type="primary">LOC108678137</name>
</gene>
<dbReference type="InterPro" id="IPR036595">
    <property type="entry name" value="A-macroglobulin_rcpt-bd_sf"/>
</dbReference>
<dbReference type="Pfam" id="PF07677">
    <property type="entry name" value="A2M_recep"/>
    <property type="match status" value="1"/>
</dbReference>